<dbReference type="eggNOG" id="ENOG5033EIN">
    <property type="taxonomic scope" value="Bacteria"/>
</dbReference>
<organism evidence="1 2">
    <name type="scientific">Holdemanella biformis DSM 3989</name>
    <dbReference type="NCBI Taxonomy" id="518637"/>
    <lineage>
        <taxon>Bacteria</taxon>
        <taxon>Bacillati</taxon>
        <taxon>Bacillota</taxon>
        <taxon>Erysipelotrichia</taxon>
        <taxon>Erysipelotrichales</taxon>
        <taxon>Erysipelotrichaceae</taxon>
        <taxon>Holdemanella</taxon>
    </lineage>
</organism>
<reference evidence="1 2" key="1">
    <citation type="submission" date="2008-10" db="EMBL/GenBank/DDBJ databases">
        <authorList>
            <person name="Fulton L."/>
            <person name="Clifton S."/>
            <person name="Fulton B."/>
            <person name="Xu J."/>
            <person name="Minx P."/>
            <person name="Pepin K.H."/>
            <person name="Johnson M."/>
            <person name="Bhonagiri V."/>
            <person name="Nash W.E."/>
            <person name="Mardis E.R."/>
            <person name="Wilson R.K."/>
        </authorList>
    </citation>
    <scope>NUCLEOTIDE SEQUENCE [LARGE SCALE GENOMIC DNA]</scope>
    <source>
        <strain evidence="1 2">DSM 3989</strain>
    </source>
</reference>
<dbReference type="EMBL" id="ABYT01000051">
    <property type="protein sequence ID" value="EEC90575.1"/>
    <property type="molecule type" value="Genomic_DNA"/>
</dbReference>
<name>B7C9L0_9FIRM</name>
<accession>B7C9L0</accession>
<evidence type="ECO:0000313" key="1">
    <source>
        <dbReference type="EMBL" id="EEC90575.1"/>
    </source>
</evidence>
<evidence type="ECO:0000313" key="2">
    <source>
        <dbReference type="Proteomes" id="UP000004315"/>
    </source>
</evidence>
<sequence length="80" mass="9139">MFGDDNLKRFNEGDVVYFISSSVFIKKATVIRNAGGFCTIRFSDGNCGTSGTRVRESKLYRTEEEAKKVVEQHQNANKWR</sequence>
<protein>
    <submittedName>
        <fullName evidence="1">Uncharacterized protein</fullName>
    </submittedName>
</protein>
<comment type="caution">
    <text evidence="1">The sequence shown here is derived from an EMBL/GenBank/DDBJ whole genome shotgun (WGS) entry which is preliminary data.</text>
</comment>
<dbReference type="Proteomes" id="UP000004315">
    <property type="component" value="Unassembled WGS sequence"/>
</dbReference>
<keyword evidence="2" id="KW-1185">Reference proteome</keyword>
<dbReference type="HOGENOM" id="CLU_200420_0_0_9"/>
<dbReference type="STRING" id="518637.EUBIFOR_00868"/>
<reference evidence="1 2" key="2">
    <citation type="submission" date="2008-11" db="EMBL/GenBank/DDBJ databases">
        <title>Draft genome sequence of Eubacterium biforme (DSM 3989).</title>
        <authorList>
            <person name="Sudarsanam P."/>
            <person name="Ley R."/>
            <person name="Guruge J."/>
            <person name="Turnbaugh P.J."/>
            <person name="Mahowald M."/>
            <person name="Liep D."/>
            <person name="Gordon J."/>
        </authorList>
    </citation>
    <scope>NUCLEOTIDE SEQUENCE [LARGE SCALE GENOMIC DNA]</scope>
    <source>
        <strain evidence="1 2">DSM 3989</strain>
    </source>
</reference>
<proteinExistence type="predicted"/>
<dbReference type="AlphaFoldDB" id="B7C9L0"/>
<gene>
    <name evidence="1" type="ORF">EUBIFOR_00868</name>
</gene>